<dbReference type="Proteomes" id="UP000823661">
    <property type="component" value="Unassembled WGS sequence"/>
</dbReference>
<dbReference type="GO" id="GO:0042834">
    <property type="term" value="F:peptidoglycan binding"/>
    <property type="evidence" value="ECO:0007669"/>
    <property type="project" value="InterPro"/>
</dbReference>
<feature type="chain" id="PRO_5039558222" evidence="1">
    <location>
        <begin position="24"/>
        <end position="214"/>
    </location>
</feature>
<reference evidence="3" key="2">
    <citation type="journal article" date="2021" name="PeerJ">
        <title>Extensive microbial diversity within the chicken gut microbiome revealed by metagenomics and culture.</title>
        <authorList>
            <person name="Gilroy R."/>
            <person name="Ravi A."/>
            <person name="Getino M."/>
            <person name="Pursley I."/>
            <person name="Horton D.L."/>
            <person name="Alikhan N.F."/>
            <person name="Baker D."/>
            <person name="Gharbi K."/>
            <person name="Hall N."/>
            <person name="Watson M."/>
            <person name="Adriaenssens E.M."/>
            <person name="Foster-Nyarko E."/>
            <person name="Jarju S."/>
            <person name="Secka A."/>
            <person name="Antonio M."/>
            <person name="Oren A."/>
            <person name="Chaudhuri R.R."/>
            <person name="La Ragione R."/>
            <person name="Hildebrand F."/>
            <person name="Pallen M.J."/>
        </authorList>
    </citation>
    <scope>NUCLEOTIDE SEQUENCE</scope>
    <source>
        <strain evidence="3">B1-20833</strain>
    </source>
</reference>
<dbReference type="InterPro" id="IPR036680">
    <property type="entry name" value="SPOR-like_sf"/>
</dbReference>
<dbReference type="Gene3D" id="3.30.70.1070">
    <property type="entry name" value="Sporulation related repeat"/>
    <property type="match status" value="1"/>
</dbReference>
<comment type="caution">
    <text evidence="3">The sequence shown here is derived from an EMBL/GenBank/DDBJ whole genome shotgun (WGS) entry which is preliminary data.</text>
</comment>
<accession>A0A9D9EX79</accession>
<proteinExistence type="predicted"/>
<dbReference type="InterPro" id="IPR007730">
    <property type="entry name" value="SPOR-like_dom"/>
</dbReference>
<evidence type="ECO:0000313" key="3">
    <source>
        <dbReference type="EMBL" id="MBO8451674.1"/>
    </source>
</evidence>
<evidence type="ECO:0000256" key="1">
    <source>
        <dbReference type="SAM" id="SignalP"/>
    </source>
</evidence>
<feature type="domain" description="SPOR" evidence="2">
    <location>
        <begin position="132"/>
        <end position="182"/>
    </location>
</feature>
<evidence type="ECO:0000313" key="4">
    <source>
        <dbReference type="Proteomes" id="UP000823661"/>
    </source>
</evidence>
<dbReference type="AlphaFoldDB" id="A0A9D9EX79"/>
<reference evidence="3" key="1">
    <citation type="submission" date="2020-10" db="EMBL/GenBank/DDBJ databases">
        <authorList>
            <person name="Gilroy R."/>
        </authorList>
    </citation>
    <scope>NUCLEOTIDE SEQUENCE</scope>
    <source>
        <strain evidence="3">B1-20833</strain>
    </source>
</reference>
<sequence length="214" mass="24191">MRTGMILAATAAILMFYGVTAVAQDNRMQNDPQEAVQLDSIPEGYELVDTLVYIRTAQVDSALAGRNIFVEMPLRVMGGKGDVKVHQSLAISTAMNRHFIDNSSRTIQGYRVRIFFDNRQSARTDSEETLRKFESRHHGVAAYRSYVNPYFKVTVGDFRTRSEAMQLLMEIKSDFPAAFIVKENINYPVIDKENAFSVDTVKVLRPLDTEAVKL</sequence>
<dbReference type="Pfam" id="PF05036">
    <property type="entry name" value="SPOR"/>
    <property type="match status" value="1"/>
</dbReference>
<protein>
    <submittedName>
        <fullName evidence="3">SPOR domain-containing protein</fullName>
    </submittedName>
</protein>
<gene>
    <name evidence="3" type="ORF">IAC06_02155</name>
</gene>
<feature type="signal peptide" evidence="1">
    <location>
        <begin position="1"/>
        <end position="23"/>
    </location>
</feature>
<organism evidence="3 4">
    <name type="scientific">Candidatus Cryptobacteroides intestinavium</name>
    <dbReference type="NCBI Taxonomy" id="2840766"/>
    <lineage>
        <taxon>Bacteria</taxon>
        <taxon>Pseudomonadati</taxon>
        <taxon>Bacteroidota</taxon>
        <taxon>Bacteroidia</taxon>
        <taxon>Bacteroidales</taxon>
        <taxon>Candidatus Cryptobacteroides</taxon>
    </lineage>
</organism>
<evidence type="ECO:0000259" key="2">
    <source>
        <dbReference type="Pfam" id="PF05036"/>
    </source>
</evidence>
<name>A0A9D9EX79_9BACT</name>
<keyword evidence="1" id="KW-0732">Signal</keyword>
<dbReference type="EMBL" id="JADIMI010000018">
    <property type="protein sequence ID" value="MBO8451674.1"/>
    <property type="molecule type" value="Genomic_DNA"/>
</dbReference>